<name>A0ABR1L5S1_9PEZI</name>
<dbReference type="Proteomes" id="UP001360953">
    <property type="component" value="Unassembled WGS sequence"/>
</dbReference>
<sequence>MVSSTTIRSLVASACRSWRSSPSDRNMFLQDDEYPITRGFLLLPPRRSVCSTVSLSSLFLLSSAFRFSYSPFCVFCCSSHIFLSISHRLDAAVALATSMVHRSGLHSTSATCMALCLPKGPCMMYAMISALTKERRLARGAEACTSLKQPQSTADPWQKGERANLNLGERRLSKASTSQDHTIAFIRNAKPAPCMRN</sequence>
<dbReference type="EMBL" id="JBBPEH010000015">
    <property type="protein sequence ID" value="KAK7529983.1"/>
    <property type="molecule type" value="Genomic_DNA"/>
</dbReference>
<evidence type="ECO:0000313" key="2">
    <source>
        <dbReference type="Proteomes" id="UP001360953"/>
    </source>
</evidence>
<dbReference type="GeneID" id="92027105"/>
<organism evidence="1 2">
    <name type="scientific">Phyllosticta citribraziliensis</name>
    <dbReference type="NCBI Taxonomy" id="989973"/>
    <lineage>
        <taxon>Eukaryota</taxon>
        <taxon>Fungi</taxon>
        <taxon>Dikarya</taxon>
        <taxon>Ascomycota</taxon>
        <taxon>Pezizomycotina</taxon>
        <taxon>Dothideomycetes</taxon>
        <taxon>Dothideomycetes incertae sedis</taxon>
        <taxon>Botryosphaeriales</taxon>
        <taxon>Phyllostictaceae</taxon>
        <taxon>Phyllosticta</taxon>
    </lineage>
</organism>
<evidence type="ECO:0000313" key="1">
    <source>
        <dbReference type="EMBL" id="KAK7529983.1"/>
    </source>
</evidence>
<keyword evidence="2" id="KW-1185">Reference proteome</keyword>
<gene>
    <name evidence="1" type="ORF">J3D65DRAFT_165218</name>
</gene>
<proteinExistence type="predicted"/>
<accession>A0ABR1L5S1</accession>
<protein>
    <submittedName>
        <fullName evidence="1">Uncharacterized protein</fullName>
    </submittedName>
</protein>
<reference evidence="1 2" key="1">
    <citation type="submission" date="2024-04" db="EMBL/GenBank/DDBJ databases">
        <title>Phyllosticta paracitricarpa is synonymous to the EU quarantine fungus P. citricarpa based on phylogenomic analyses.</title>
        <authorList>
            <consortium name="Lawrence Berkeley National Laboratory"/>
            <person name="Van ingen-buijs V.A."/>
            <person name="Van westerhoven A.C."/>
            <person name="Haridas S."/>
            <person name="Skiadas P."/>
            <person name="Martin F."/>
            <person name="Groenewald J.Z."/>
            <person name="Crous P.W."/>
            <person name="Seidl M.F."/>
        </authorList>
    </citation>
    <scope>NUCLEOTIDE SEQUENCE [LARGE SCALE GENOMIC DNA]</scope>
    <source>
        <strain evidence="1 2">CPC 17464</strain>
    </source>
</reference>
<comment type="caution">
    <text evidence="1">The sequence shown here is derived from an EMBL/GenBank/DDBJ whole genome shotgun (WGS) entry which is preliminary data.</text>
</comment>
<dbReference type="RefSeq" id="XP_066650349.1">
    <property type="nucleotide sequence ID" value="XM_066794199.1"/>
</dbReference>